<evidence type="ECO:0000256" key="1">
    <source>
        <dbReference type="SAM" id="MobiDB-lite"/>
    </source>
</evidence>
<name>A0A9P7EJX8_9AGAM</name>
<keyword evidence="3" id="KW-1185">Reference proteome</keyword>
<reference evidence="2" key="1">
    <citation type="journal article" date="2020" name="New Phytol.">
        <title>Comparative genomics reveals dynamic genome evolution in host specialist ectomycorrhizal fungi.</title>
        <authorList>
            <person name="Lofgren L.A."/>
            <person name="Nguyen N.H."/>
            <person name="Vilgalys R."/>
            <person name="Ruytinx J."/>
            <person name="Liao H.L."/>
            <person name="Branco S."/>
            <person name="Kuo A."/>
            <person name="LaButti K."/>
            <person name="Lipzen A."/>
            <person name="Andreopoulos W."/>
            <person name="Pangilinan J."/>
            <person name="Riley R."/>
            <person name="Hundley H."/>
            <person name="Na H."/>
            <person name="Barry K."/>
            <person name="Grigoriev I.V."/>
            <person name="Stajich J.E."/>
            <person name="Kennedy P.G."/>
        </authorList>
    </citation>
    <scope>NUCLEOTIDE SEQUENCE</scope>
    <source>
        <strain evidence="2">MN1</strain>
    </source>
</reference>
<evidence type="ECO:0000313" key="3">
    <source>
        <dbReference type="Proteomes" id="UP000807769"/>
    </source>
</evidence>
<protein>
    <submittedName>
        <fullName evidence="2">Uncharacterized protein</fullName>
    </submittedName>
</protein>
<gene>
    <name evidence="2" type="ORF">BJ212DRAFT_1296414</name>
</gene>
<sequence length="260" mass="29810">MTQHFDPHSYHIKQSNVVNEDEEPFLTTIVGCTSTYHLRCGPAGNHFSGGMSPLEKAKFQFHICRPVNAELGTDFTAAVNNLETLQNQVGKTKEYKNMIVEDVTGKMICFTSNVFTTRDETVPDSPHRQNTQNASKMDEETRDWPIPDELLKEFDILKYKFKAHPFPLYHENHLVQPVHANEIINSTMVEVQFHIQHWQIKDIGSFQATPEKVTILKLGLIRVLSNYKCPIEEEDNAEQLELKRMHLNDKASTSKVVSET</sequence>
<dbReference type="AlphaFoldDB" id="A0A9P7EJX8"/>
<proteinExistence type="predicted"/>
<organism evidence="2 3">
    <name type="scientific">Suillus subaureus</name>
    <dbReference type="NCBI Taxonomy" id="48587"/>
    <lineage>
        <taxon>Eukaryota</taxon>
        <taxon>Fungi</taxon>
        <taxon>Dikarya</taxon>
        <taxon>Basidiomycota</taxon>
        <taxon>Agaricomycotina</taxon>
        <taxon>Agaricomycetes</taxon>
        <taxon>Agaricomycetidae</taxon>
        <taxon>Boletales</taxon>
        <taxon>Suillineae</taxon>
        <taxon>Suillaceae</taxon>
        <taxon>Suillus</taxon>
    </lineage>
</organism>
<dbReference type="GeneID" id="64626463"/>
<dbReference type="RefSeq" id="XP_041197952.1">
    <property type="nucleotide sequence ID" value="XM_041332446.1"/>
</dbReference>
<feature type="region of interest" description="Disordered" evidence="1">
    <location>
        <begin position="120"/>
        <end position="141"/>
    </location>
</feature>
<dbReference type="EMBL" id="JABBWG010000004">
    <property type="protein sequence ID" value="KAG1823892.1"/>
    <property type="molecule type" value="Genomic_DNA"/>
</dbReference>
<comment type="caution">
    <text evidence="2">The sequence shown here is derived from an EMBL/GenBank/DDBJ whole genome shotgun (WGS) entry which is preliminary data.</text>
</comment>
<accession>A0A9P7EJX8</accession>
<evidence type="ECO:0000313" key="2">
    <source>
        <dbReference type="EMBL" id="KAG1823892.1"/>
    </source>
</evidence>
<dbReference type="OrthoDB" id="3177772at2759"/>
<dbReference type="Proteomes" id="UP000807769">
    <property type="component" value="Unassembled WGS sequence"/>
</dbReference>